<dbReference type="EMBL" id="FKJW01000001">
    <property type="protein sequence ID" value="SAK12279.1"/>
    <property type="molecule type" value="Genomic_DNA"/>
</dbReference>
<name>A0ABD7LFG1_9BURK</name>
<evidence type="ECO:0000313" key="1">
    <source>
        <dbReference type="EMBL" id="SAK12279.1"/>
    </source>
</evidence>
<evidence type="ECO:0000313" key="2">
    <source>
        <dbReference type="Proteomes" id="UP000196218"/>
    </source>
</evidence>
<proteinExistence type="predicted"/>
<sequence length="89" mass="10071">MTTFYRNINGYDVYLYVEVKNHGFAGINGRPEIYGFRITAVPTGMPENSLEAQRKTCEPEGGYRRHDLAFAIAEEVVGQFVLSLPQVAW</sequence>
<dbReference type="Proteomes" id="UP000196218">
    <property type="component" value="Unassembled WGS sequence"/>
</dbReference>
<gene>
    <name evidence="1" type="ORF">UA18_00381</name>
</gene>
<reference evidence="1 2" key="1">
    <citation type="submission" date="2016-04" db="EMBL/GenBank/DDBJ databases">
        <authorList>
            <person name="Peeters C."/>
        </authorList>
    </citation>
    <scope>NUCLEOTIDE SEQUENCE [LARGE SCALE GENOMIC DNA]</scope>
    <source>
        <strain evidence="1">LMG 29311</strain>
    </source>
</reference>
<dbReference type="RefSeq" id="WP_088925038.1">
    <property type="nucleotide sequence ID" value="NZ_CADFGW010000007.1"/>
</dbReference>
<comment type="caution">
    <text evidence="1">The sequence shown here is derived from an EMBL/GenBank/DDBJ whole genome shotgun (WGS) entry which is preliminary data.</text>
</comment>
<organism evidence="1 2">
    <name type="scientific">Burkholderia multivorans</name>
    <dbReference type="NCBI Taxonomy" id="87883"/>
    <lineage>
        <taxon>Bacteria</taxon>
        <taxon>Pseudomonadati</taxon>
        <taxon>Pseudomonadota</taxon>
        <taxon>Betaproteobacteria</taxon>
        <taxon>Burkholderiales</taxon>
        <taxon>Burkholderiaceae</taxon>
        <taxon>Burkholderia</taxon>
        <taxon>Burkholderia cepacia complex</taxon>
    </lineage>
</organism>
<protein>
    <submittedName>
        <fullName evidence="1">Uncharacterized protein</fullName>
    </submittedName>
</protein>
<dbReference type="AlphaFoldDB" id="A0ABD7LFG1"/>
<accession>A0ABD7LFG1</accession>